<proteinExistence type="predicted"/>
<gene>
    <name evidence="1" type="ORF">B4109_1496</name>
</gene>
<evidence type="ECO:0000313" key="1">
    <source>
        <dbReference type="EMBL" id="KYD27375.1"/>
    </source>
</evidence>
<evidence type="ECO:0000313" key="2">
    <source>
        <dbReference type="Proteomes" id="UP000075424"/>
    </source>
</evidence>
<sequence length="90" mass="10327">MDKPLFRQGYVKLLRCIYITVLSRTAFREWEINCPPKRALSVCGFLIPLRAMGMDCRPPHGHDDCFFSGRVCGTGPAYKRLVAKTEMELF</sequence>
<name>A0A150MSR2_GEOSE</name>
<dbReference type="EMBL" id="LQYV01000053">
    <property type="protein sequence ID" value="KYD27375.1"/>
    <property type="molecule type" value="Genomic_DNA"/>
</dbReference>
<protein>
    <submittedName>
        <fullName evidence="1">Uncharacterized protein</fullName>
    </submittedName>
</protein>
<dbReference type="AlphaFoldDB" id="A0A150MSR2"/>
<reference evidence="1 2" key="1">
    <citation type="submission" date="2016-01" db="EMBL/GenBank/DDBJ databases">
        <title>Draft Genome Sequences of Seven Thermophilic Sporeformers Isolated from Foods.</title>
        <authorList>
            <person name="Berendsen E.M."/>
            <person name="Wells-Bennik M.H."/>
            <person name="Krawcyk A.O."/>
            <person name="De Jong A."/>
            <person name="Holsappel S."/>
            <person name="Eijlander R.T."/>
            <person name="Kuipers O.P."/>
        </authorList>
    </citation>
    <scope>NUCLEOTIDE SEQUENCE [LARGE SCALE GENOMIC DNA]</scope>
    <source>
        <strain evidence="1 2">B4109</strain>
    </source>
</reference>
<dbReference type="Proteomes" id="UP000075424">
    <property type="component" value="Unassembled WGS sequence"/>
</dbReference>
<organism evidence="1 2">
    <name type="scientific">Geobacillus stearothermophilus</name>
    <name type="common">Bacillus stearothermophilus</name>
    <dbReference type="NCBI Taxonomy" id="1422"/>
    <lineage>
        <taxon>Bacteria</taxon>
        <taxon>Bacillati</taxon>
        <taxon>Bacillota</taxon>
        <taxon>Bacilli</taxon>
        <taxon>Bacillales</taxon>
        <taxon>Anoxybacillaceae</taxon>
        <taxon>Geobacillus</taxon>
    </lineage>
</organism>
<accession>A0A150MSR2</accession>
<comment type="caution">
    <text evidence="1">The sequence shown here is derived from an EMBL/GenBank/DDBJ whole genome shotgun (WGS) entry which is preliminary data.</text>
</comment>
<dbReference type="PATRIC" id="fig|1422.18.peg.3005"/>